<feature type="signal peptide" evidence="2">
    <location>
        <begin position="1"/>
        <end position="26"/>
    </location>
</feature>
<feature type="transmembrane region" description="Helical" evidence="1">
    <location>
        <begin position="318"/>
        <end position="340"/>
    </location>
</feature>
<evidence type="ECO:0000313" key="4">
    <source>
        <dbReference type="Proteomes" id="UP000034664"/>
    </source>
</evidence>
<dbReference type="EMBL" id="LBZM01000007">
    <property type="protein sequence ID" value="KKR72344.1"/>
    <property type="molecule type" value="Genomic_DNA"/>
</dbReference>
<protein>
    <recommendedName>
        <fullName evidence="5">TrbL/VirB6 plasmid conjugal transfer protein</fullName>
    </recommendedName>
</protein>
<dbReference type="AlphaFoldDB" id="A0A0G0T5S5"/>
<name>A0A0G0T5S5_9BACT</name>
<accession>A0A0G0T5S5</accession>
<comment type="caution">
    <text evidence="3">The sequence shown here is derived from an EMBL/GenBank/DDBJ whole genome shotgun (WGS) entry which is preliminary data.</text>
</comment>
<evidence type="ECO:0000256" key="2">
    <source>
        <dbReference type="SAM" id="SignalP"/>
    </source>
</evidence>
<sequence>MKLRARFIIVLFIFICSSFLSQAVHAAGEDTIQFQPISQDSSGYVDISCDCYADALDIAQTGKSADQFTNAAKCKADSETINNEAWTQHTINSQAFAAANMMVAACVSNDPQKQLSAYNKSGLGLATSTIASLYTNPPASTTYYVADLMQNAGFAEPAYAQGIGYSGLMPLIDIWRLFRNFSYVILIAVAVIIGFMIMLRMNIDPQTVISVQNALPGIVITLILITFSYAIAGLLIDLMYFVTLLVVSIYGQLQGANTTDIAEFQQVFLNANAGTLFGNTVWTKNAVALPFELWNIFVPSTLAPGLILGFWGGGPAAWITGTVIAALPVLIIGFALFFAFLRILMILITSYIQILINIIFAPLILLRGALPGSNAFTGWLRTLVGNLLVYPATAGIILLSKVFTDRVEFLDDSGQQLWQPPFLLGPAANPDNLIGLIGLGIMLLAPTFILRIKNAIAEKPAVPVSPSIIVGPAASVVGRGIGLATTYGQLRGAGLLGQGKAATAHPAHEQVADTVNPPS</sequence>
<feature type="transmembrane region" description="Helical" evidence="1">
    <location>
        <begin position="378"/>
        <end position="399"/>
    </location>
</feature>
<feature type="transmembrane region" description="Helical" evidence="1">
    <location>
        <begin position="181"/>
        <end position="203"/>
    </location>
</feature>
<keyword evidence="1" id="KW-0812">Transmembrane</keyword>
<feature type="transmembrane region" description="Helical" evidence="1">
    <location>
        <begin position="293"/>
        <end position="311"/>
    </location>
</feature>
<evidence type="ECO:0000313" key="3">
    <source>
        <dbReference type="EMBL" id="KKR72344.1"/>
    </source>
</evidence>
<feature type="transmembrane region" description="Helical" evidence="1">
    <location>
        <begin position="433"/>
        <end position="450"/>
    </location>
</feature>
<organism evidence="3 4">
    <name type="scientific">Candidatus Roizmanbacteria bacterium GW2011_GWB1_40_7</name>
    <dbReference type="NCBI Taxonomy" id="1618482"/>
    <lineage>
        <taxon>Bacteria</taxon>
        <taxon>Candidatus Roizmaniibacteriota</taxon>
    </lineage>
</organism>
<proteinExistence type="predicted"/>
<evidence type="ECO:0000256" key="1">
    <source>
        <dbReference type="SAM" id="Phobius"/>
    </source>
</evidence>
<keyword evidence="1" id="KW-1133">Transmembrane helix</keyword>
<keyword evidence="1" id="KW-0472">Membrane</keyword>
<dbReference type="Proteomes" id="UP000034664">
    <property type="component" value="Unassembled WGS sequence"/>
</dbReference>
<feature type="transmembrane region" description="Helical" evidence="1">
    <location>
        <begin position="215"/>
        <end position="236"/>
    </location>
</feature>
<gene>
    <name evidence="3" type="ORF">UU14_C0007G0025</name>
</gene>
<keyword evidence="2" id="KW-0732">Signal</keyword>
<feature type="chain" id="PRO_5002534508" description="TrbL/VirB6 plasmid conjugal transfer protein" evidence="2">
    <location>
        <begin position="27"/>
        <end position="519"/>
    </location>
</feature>
<feature type="transmembrane region" description="Helical" evidence="1">
    <location>
        <begin position="346"/>
        <end position="366"/>
    </location>
</feature>
<evidence type="ECO:0008006" key="5">
    <source>
        <dbReference type="Google" id="ProtNLM"/>
    </source>
</evidence>
<reference evidence="3 4" key="1">
    <citation type="journal article" date="2015" name="Nature">
        <title>rRNA introns, odd ribosomes, and small enigmatic genomes across a large radiation of phyla.</title>
        <authorList>
            <person name="Brown C.T."/>
            <person name="Hug L.A."/>
            <person name="Thomas B.C."/>
            <person name="Sharon I."/>
            <person name="Castelle C.J."/>
            <person name="Singh A."/>
            <person name="Wilkins M.J."/>
            <person name="Williams K.H."/>
            <person name="Banfield J.F."/>
        </authorList>
    </citation>
    <scope>NUCLEOTIDE SEQUENCE [LARGE SCALE GENOMIC DNA]</scope>
</reference>